<dbReference type="OrthoDB" id="5432602at2"/>
<reference evidence="2 3" key="2">
    <citation type="journal article" date="2011" name="Stand. Genomic Sci.">
        <title>Complete genome sequence of Paludibacter propionicigenes type strain (WB4).</title>
        <authorList>
            <person name="Gronow S."/>
            <person name="Munk C."/>
            <person name="Lapidus A."/>
            <person name="Nolan M."/>
            <person name="Lucas S."/>
            <person name="Hammon N."/>
            <person name="Deshpande S."/>
            <person name="Cheng J.F."/>
            <person name="Tapia R."/>
            <person name="Han C."/>
            <person name="Goodwin L."/>
            <person name="Pitluck S."/>
            <person name="Liolios K."/>
            <person name="Ivanova N."/>
            <person name="Mavromatis K."/>
            <person name="Mikhailova N."/>
            <person name="Pati A."/>
            <person name="Chen A."/>
            <person name="Palaniappan K."/>
            <person name="Land M."/>
            <person name="Hauser L."/>
            <person name="Chang Y.J."/>
            <person name="Jeffries C.D."/>
            <person name="Brambilla E."/>
            <person name="Rohde M."/>
            <person name="Goker M."/>
            <person name="Detter J.C."/>
            <person name="Woyke T."/>
            <person name="Bristow J."/>
            <person name="Eisen J.A."/>
            <person name="Markowitz V."/>
            <person name="Hugenholtz P."/>
            <person name="Kyrpides N.C."/>
            <person name="Klenk H.P."/>
        </authorList>
    </citation>
    <scope>NUCLEOTIDE SEQUENCE [LARGE SCALE GENOMIC DNA]</scope>
    <source>
        <strain evidence="3">DSM 17365 / JCM 13257 / WB4</strain>
    </source>
</reference>
<dbReference type="PANTHER" id="PTHR35024:SF4">
    <property type="entry name" value="POLYMER-FORMING CYTOSKELETAL PROTEIN"/>
    <property type="match status" value="1"/>
</dbReference>
<dbReference type="AlphaFoldDB" id="E4T2L4"/>
<dbReference type="eggNOG" id="COG1664">
    <property type="taxonomic scope" value="Bacteria"/>
</dbReference>
<dbReference type="KEGG" id="ppn:Palpr_0804"/>
<proteinExistence type="inferred from homology"/>
<evidence type="ECO:0000256" key="1">
    <source>
        <dbReference type="ARBA" id="ARBA00044755"/>
    </source>
</evidence>
<dbReference type="Pfam" id="PF04519">
    <property type="entry name" value="Bactofilin"/>
    <property type="match status" value="1"/>
</dbReference>
<keyword evidence="3" id="KW-1185">Reference proteome</keyword>
<dbReference type="Proteomes" id="UP000008718">
    <property type="component" value="Chromosome"/>
</dbReference>
<protein>
    <recommendedName>
        <fullName evidence="4">Integral membrane protein CcmA involved in cell shape determination</fullName>
    </recommendedName>
</protein>
<comment type="similarity">
    <text evidence="1">Belongs to the bactofilin family.</text>
</comment>
<dbReference type="STRING" id="694427.Palpr_0804"/>
<evidence type="ECO:0000313" key="2">
    <source>
        <dbReference type="EMBL" id="ADQ78958.1"/>
    </source>
</evidence>
<organism evidence="2 3">
    <name type="scientific">Paludibacter propionicigenes (strain DSM 17365 / JCM 13257 / WB4)</name>
    <dbReference type="NCBI Taxonomy" id="694427"/>
    <lineage>
        <taxon>Bacteria</taxon>
        <taxon>Pseudomonadati</taxon>
        <taxon>Bacteroidota</taxon>
        <taxon>Bacteroidia</taxon>
        <taxon>Bacteroidales</taxon>
        <taxon>Paludibacteraceae</taxon>
        <taxon>Paludibacter</taxon>
    </lineage>
</organism>
<reference key="1">
    <citation type="submission" date="2010-11" db="EMBL/GenBank/DDBJ databases">
        <title>The complete genome of Paludibacter propionicigenes DSM 17365.</title>
        <authorList>
            <consortium name="US DOE Joint Genome Institute (JGI-PGF)"/>
            <person name="Lucas S."/>
            <person name="Copeland A."/>
            <person name="Lapidus A."/>
            <person name="Bruce D."/>
            <person name="Goodwin L."/>
            <person name="Pitluck S."/>
            <person name="Kyrpides N."/>
            <person name="Mavromatis K."/>
            <person name="Ivanova N."/>
            <person name="Munk A.C."/>
            <person name="Brettin T."/>
            <person name="Detter J.C."/>
            <person name="Han C."/>
            <person name="Tapia R."/>
            <person name="Land M."/>
            <person name="Hauser L."/>
            <person name="Markowitz V."/>
            <person name="Cheng J.-F."/>
            <person name="Hugenholtz P."/>
            <person name="Woyke T."/>
            <person name="Wu D."/>
            <person name="Gronow S."/>
            <person name="Wellnitz S."/>
            <person name="Brambilla E."/>
            <person name="Klenk H.-P."/>
            <person name="Eisen J.A."/>
        </authorList>
    </citation>
    <scope>NUCLEOTIDE SEQUENCE</scope>
    <source>
        <strain>WB4</strain>
    </source>
</reference>
<sequence>MAKEVVANTGAMYNALTNGSKIVGKIFADSDFRIDGDVEGTITCNGKVVIGQKGFLKGSISCVNAEIVGTVEGDIVVTETLSLRSTAVIKGEVKTKVLMVEPNAVFNGTCSMKEDELSLSASE</sequence>
<dbReference type="PANTHER" id="PTHR35024">
    <property type="entry name" value="HYPOTHETICAL CYTOSOLIC PROTEIN"/>
    <property type="match status" value="1"/>
</dbReference>
<evidence type="ECO:0000313" key="3">
    <source>
        <dbReference type="Proteomes" id="UP000008718"/>
    </source>
</evidence>
<accession>E4T2L4</accession>
<gene>
    <name evidence="2" type="ordered locus">Palpr_0804</name>
</gene>
<dbReference type="InterPro" id="IPR007607">
    <property type="entry name" value="BacA/B"/>
</dbReference>
<evidence type="ECO:0008006" key="4">
    <source>
        <dbReference type="Google" id="ProtNLM"/>
    </source>
</evidence>
<name>E4T2L4_PALPW</name>
<dbReference type="EMBL" id="CP002345">
    <property type="protein sequence ID" value="ADQ78958.1"/>
    <property type="molecule type" value="Genomic_DNA"/>
</dbReference>
<dbReference type="HOGENOM" id="CLU_072799_6_1_10"/>